<gene>
    <name evidence="10" type="ORF">A2773_00465</name>
</gene>
<dbReference type="Proteomes" id="UP000177383">
    <property type="component" value="Unassembled WGS sequence"/>
</dbReference>
<feature type="transmembrane region" description="Helical" evidence="8">
    <location>
        <begin position="422"/>
        <end position="441"/>
    </location>
</feature>
<dbReference type="AlphaFoldDB" id="A0A1F5ZM54"/>
<dbReference type="GO" id="GO:0009103">
    <property type="term" value="P:lipopolysaccharide biosynthetic process"/>
    <property type="evidence" value="ECO:0007669"/>
    <property type="project" value="UniProtKB-ARBA"/>
</dbReference>
<keyword evidence="7 8" id="KW-0472">Membrane</keyword>
<keyword evidence="2" id="KW-1003">Cell membrane</keyword>
<comment type="subcellular location">
    <subcellularLocation>
        <location evidence="1">Cell membrane</location>
        <topology evidence="1">Multi-pass membrane protein</topology>
    </subcellularLocation>
</comment>
<evidence type="ECO:0000256" key="5">
    <source>
        <dbReference type="ARBA" id="ARBA00022692"/>
    </source>
</evidence>
<evidence type="ECO:0000256" key="6">
    <source>
        <dbReference type="ARBA" id="ARBA00022989"/>
    </source>
</evidence>
<feature type="transmembrane region" description="Helical" evidence="8">
    <location>
        <begin position="265"/>
        <end position="286"/>
    </location>
</feature>
<comment type="caution">
    <text evidence="10">The sequence shown here is derived from an EMBL/GenBank/DDBJ whole genome shotgun (WGS) entry which is preliminary data.</text>
</comment>
<dbReference type="STRING" id="1798375.A2773_00465"/>
<evidence type="ECO:0000313" key="11">
    <source>
        <dbReference type="Proteomes" id="UP000177383"/>
    </source>
</evidence>
<dbReference type="GO" id="GO:0006493">
    <property type="term" value="P:protein O-linked glycosylation"/>
    <property type="evidence" value="ECO:0007669"/>
    <property type="project" value="InterPro"/>
</dbReference>
<feature type="transmembrane region" description="Helical" evidence="8">
    <location>
        <begin position="369"/>
        <end position="387"/>
    </location>
</feature>
<dbReference type="PANTHER" id="PTHR33908">
    <property type="entry name" value="MANNOSYLTRANSFERASE YKCB-RELATED"/>
    <property type="match status" value="1"/>
</dbReference>
<dbReference type="GO" id="GO:0005886">
    <property type="term" value="C:plasma membrane"/>
    <property type="evidence" value="ECO:0007669"/>
    <property type="project" value="UniProtKB-SubCell"/>
</dbReference>
<evidence type="ECO:0000256" key="3">
    <source>
        <dbReference type="ARBA" id="ARBA00022676"/>
    </source>
</evidence>
<dbReference type="GO" id="GO:0016763">
    <property type="term" value="F:pentosyltransferase activity"/>
    <property type="evidence" value="ECO:0007669"/>
    <property type="project" value="TreeGrafter"/>
</dbReference>
<keyword evidence="4" id="KW-0808">Transferase</keyword>
<feature type="transmembrane region" description="Helical" evidence="8">
    <location>
        <begin position="393"/>
        <end position="410"/>
    </location>
</feature>
<sequence length="622" mass="72250">MGCDRDILLVYLVKNLPILFIILISAFLRFYNLLHDSPYFFNPDERNMANAITQFRLPNDIPQIPKCLLSQFQISNFKFQISDCNLNPNFFAYGQFPLYLALFSDQLSKPIINLFYPQLPTTIFYLRIFSALSSTLTVLLIYLITKELFKNLKLFPFIGNLKLKIENLAALMAAFTPGLIQSAHFGTTESLLTFFFMASIYISILSINNSILNSKFLILNSIILGLSLGTKLTGLFFFIPPIISIIIQFLKLLKKTVNLKNRFIVTLRHCFIVALLLIGSLFFYLLSSPFNFIDYENFRSAVFGYEQDVATGRYEAFYTRQFVDTLPIFFQSEKIFPYALGWPIFILGSLGLLSLSFKLLRSTKFNSSFFILIFSFLIFLLPNALLFAKWTRFMTPILPFFSIFAAYFLFKLRTNLKLDNWIIGLLVFISMLPGAAFMTIYTRPDTRLQASQWIYQNIPNNSYILSETGNVVDIPLPLLSKDQRSKTKDYTVISFDFYHLDENPALFNSLLSHLEKADYIFVPSRRIFANYTRFPSKYPMVTKYYQLLVSEALGFEEATRINSFPRLDFGNWNLDFVDEQSEETWTVFDHPVIRIYKKTNQLSKTDYNKLFENSKIDTLKIQ</sequence>
<evidence type="ECO:0000256" key="7">
    <source>
        <dbReference type="ARBA" id="ARBA00023136"/>
    </source>
</evidence>
<proteinExistence type="predicted"/>
<feature type="transmembrane region" description="Helical" evidence="8">
    <location>
        <begin position="190"/>
        <end position="207"/>
    </location>
</feature>
<evidence type="ECO:0000259" key="9">
    <source>
        <dbReference type="Pfam" id="PF02366"/>
    </source>
</evidence>
<dbReference type="GO" id="GO:0000030">
    <property type="term" value="F:mannosyltransferase activity"/>
    <property type="evidence" value="ECO:0007669"/>
    <property type="project" value="InterPro"/>
</dbReference>
<dbReference type="InterPro" id="IPR003342">
    <property type="entry name" value="ArnT-like_N"/>
</dbReference>
<protein>
    <recommendedName>
        <fullName evidence="9">ArnT-like N-terminal domain-containing protein</fullName>
    </recommendedName>
</protein>
<feature type="transmembrane region" description="Helical" evidence="8">
    <location>
        <begin position="124"/>
        <end position="144"/>
    </location>
</feature>
<dbReference type="PANTHER" id="PTHR33908:SF11">
    <property type="entry name" value="MEMBRANE PROTEIN"/>
    <property type="match status" value="1"/>
</dbReference>
<dbReference type="EMBL" id="MFJE01000054">
    <property type="protein sequence ID" value="OGG13463.1"/>
    <property type="molecule type" value="Genomic_DNA"/>
</dbReference>
<keyword evidence="5 8" id="KW-0812">Transmembrane</keyword>
<reference evidence="10 11" key="1">
    <citation type="journal article" date="2016" name="Nat. Commun.">
        <title>Thousands of microbial genomes shed light on interconnected biogeochemical processes in an aquifer system.</title>
        <authorList>
            <person name="Anantharaman K."/>
            <person name="Brown C.T."/>
            <person name="Hug L.A."/>
            <person name="Sharon I."/>
            <person name="Castelle C.J."/>
            <person name="Probst A.J."/>
            <person name="Thomas B.C."/>
            <person name="Singh A."/>
            <person name="Wilkins M.J."/>
            <person name="Karaoz U."/>
            <person name="Brodie E.L."/>
            <person name="Williams K.H."/>
            <person name="Hubbard S.S."/>
            <person name="Banfield J.F."/>
        </authorList>
    </citation>
    <scope>NUCLEOTIDE SEQUENCE [LARGE SCALE GENOMIC DNA]</scope>
</reference>
<evidence type="ECO:0000256" key="2">
    <source>
        <dbReference type="ARBA" id="ARBA00022475"/>
    </source>
</evidence>
<organism evidence="10 11">
    <name type="scientific">Candidatus Gottesmanbacteria bacterium RIFCSPHIGHO2_01_FULL_39_10</name>
    <dbReference type="NCBI Taxonomy" id="1798375"/>
    <lineage>
        <taxon>Bacteria</taxon>
        <taxon>Candidatus Gottesmaniibacteriota</taxon>
    </lineage>
</organism>
<feature type="transmembrane region" description="Helical" evidence="8">
    <location>
        <begin position="335"/>
        <end position="357"/>
    </location>
</feature>
<feature type="transmembrane region" description="Helical" evidence="8">
    <location>
        <begin position="7"/>
        <end position="31"/>
    </location>
</feature>
<keyword evidence="6 8" id="KW-1133">Transmembrane helix</keyword>
<keyword evidence="3" id="KW-0328">Glycosyltransferase</keyword>
<dbReference type="Pfam" id="PF02366">
    <property type="entry name" value="PMT"/>
    <property type="match status" value="1"/>
</dbReference>
<name>A0A1F5ZM54_9BACT</name>
<dbReference type="InterPro" id="IPR050297">
    <property type="entry name" value="LipidA_mod_glycosyltrf_83"/>
</dbReference>
<feature type="transmembrane region" description="Helical" evidence="8">
    <location>
        <begin position="235"/>
        <end position="253"/>
    </location>
</feature>
<feature type="domain" description="ArnT-like N-terminal" evidence="9">
    <location>
        <begin position="106"/>
        <end position="278"/>
    </location>
</feature>
<evidence type="ECO:0000313" key="10">
    <source>
        <dbReference type="EMBL" id="OGG13463.1"/>
    </source>
</evidence>
<evidence type="ECO:0000256" key="4">
    <source>
        <dbReference type="ARBA" id="ARBA00022679"/>
    </source>
</evidence>
<accession>A0A1F5ZM54</accession>
<evidence type="ECO:0000256" key="1">
    <source>
        <dbReference type="ARBA" id="ARBA00004651"/>
    </source>
</evidence>
<evidence type="ECO:0000256" key="8">
    <source>
        <dbReference type="SAM" id="Phobius"/>
    </source>
</evidence>